<name>A0A438BXD3_VITVI</name>
<keyword evidence="2" id="KW-1133">Transmembrane helix</keyword>
<reference evidence="3 4" key="1">
    <citation type="journal article" date="2018" name="PLoS Genet.">
        <title>Population sequencing reveals clonal diversity and ancestral inbreeding in the grapevine cultivar Chardonnay.</title>
        <authorList>
            <person name="Roach M.J."/>
            <person name="Johnson D.L."/>
            <person name="Bohlmann J."/>
            <person name="van Vuuren H.J."/>
            <person name="Jones S.J."/>
            <person name="Pretorius I.S."/>
            <person name="Schmidt S.A."/>
            <person name="Borneman A.R."/>
        </authorList>
    </citation>
    <scope>NUCLEOTIDE SEQUENCE [LARGE SCALE GENOMIC DNA]</scope>
    <source>
        <strain evidence="4">cv. Chardonnay</strain>
        <tissue evidence="3">Leaf</tissue>
    </source>
</reference>
<protein>
    <submittedName>
        <fullName evidence="3">Uncharacterized protein</fullName>
    </submittedName>
</protein>
<dbReference type="Proteomes" id="UP000288805">
    <property type="component" value="Unassembled WGS sequence"/>
</dbReference>
<sequence>MDRQRNFISWHHSEQDQGSSESLEIQVFFGYLSILGGLLAVKNQGGVSVSLFEEHKKIIYVFVIVISIYVATIIVGKKLGTKAIEPIRLLAATIAPILLFLIVVPELGWPALGLWVILAAKMAWDYLRQLYHWLGSCCVRPSQNTPSDTDQQPCGDLSQNTPSDTDQQPCVDLVSISIPPTDGLQLSHN</sequence>
<dbReference type="InterPro" id="IPR053258">
    <property type="entry name" value="Ca-permeable_cation_channel"/>
</dbReference>
<evidence type="ECO:0000256" key="1">
    <source>
        <dbReference type="SAM" id="MobiDB-lite"/>
    </source>
</evidence>
<dbReference type="PANTHER" id="PTHR34115:SF13">
    <property type="entry name" value="RPB1A"/>
    <property type="match status" value="1"/>
</dbReference>
<evidence type="ECO:0000256" key="2">
    <source>
        <dbReference type="SAM" id="Phobius"/>
    </source>
</evidence>
<proteinExistence type="predicted"/>
<feature type="transmembrane region" description="Helical" evidence="2">
    <location>
        <begin position="58"/>
        <end position="75"/>
    </location>
</feature>
<accession>A0A438BXD3</accession>
<keyword evidence="2" id="KW-0812">Transmembrane</keyword>
<evidence type="ECO:0000313" key="3">
    <source>
        <dbReference type="EMBL" id="RVW15270.1"/>
    </source>
</evidence>
<feature type="region of interest" description="Disordered" evidence="1">
    <location>
        <begin position="144"/>
        <end position="168"/>
    </location>
</feature>
<gene>
    <name evidence="3" type="ORF">CK203_082030</name>
</gene>
<dbReference type="PANTHER" id="PTHR34115">
    <property type="entry name" value="PROTEIN, PUTATIVE-RELATED"/>
    <property type="match status" value="1"/>
</dbReference>
<dbReference type="AlphaFoldDB" id="A0A438BXD3"/>
<organism evidence="3 4">
    <name type="scientific">Vitis vinifera</name>
    <name type="common">Grape</name>
    <dbReference type="NCBI Taxonomy" id="29760"/>
    <lineage>
        <taxon>Eukaryota</taxon>
        <taxon>Viridiplantae</taxon>
        <taxon>Streptophyta</taxon>
        <taxon>Embryophyta</taxon>
        <taxon>Tracheophyta</taxon>
        <taxon>Spermatophyta</taxon>
        <taxon>Magnoliopsida</taxon>
        <taxon>eudicotyledons</taxon>
        <taxon>Gunneridae</taxon>
        <taxon>Pentapetalae</taxon>
        <taxon>rosids</taxon>
        <taxon>Vitales</taxon>
        <taxon>Vitaceae</taxon>
        <taxon>Viteae</taxon>
        <taxon>Vitis</taxon>
    </lineage>
</organism>
<keyword evidence="2" id="KW-0472">Membrane</keyword>
<evidence type="ECO:0000313" key="4">
    <source>
        <dbReference type="Proteomes" id="UP000288805"/>
    </source>
</evidence>
<comment type="caution">
    <text evidence="3">The sequence shown here is derived from an EMBL/GenBank/DDBJ whole genome shotgun (WGS) entry which is preliminary data.</text>
</comment>
<dbReference type="EMBL" id="QGNW01002603">
    <property type="protein sequence ID" value="RVW15270.1"/>
    <property type="molecule type" value="Genomic_DNA"/>
</dbReference>